<evidence type="ECO:0000313" key="2">
    <source>
        <dbReference type="EMBL" id="MBO8427045.1"/>
    </source>
</evidence>
<comment type="caution">
    <text evidence="2">The sequence shown here is derived from an EMBL/GenBank/DDBJ whole genome shotgun (WGS) entry which is preliminary data.</text>
</comment>
<reference evidence="2" key="1">
    <citation type="submission" date="2020-10" db="EMBL/GenBank/DDBJ databases">
        <authorList>
            <person name="Gilroy R."/>
        </authorList>
    </citation>
    <scope>NUCLEOTIDE SEQUENCE</scope>
    <source>
        <strain evidence="2">11159</strain>
    </source>
</reference>
<organism evidence="2 3">
    <name type="scientific">Candidatus Onthovivens merdipullorum</name>
    <dbReference type="NCBI Taxonomy" id="2840889"/>
    <lineage>
        <taxon>Bacteria</taxon>
        <taxon>Bacillati</taxon>
        <taxon>Bacillota</taxon>
        <taxon>Bacilli</taxon>
        <taxon>Bacillales</taxon>
        <taxon>Candidatus Onthovivens</taxon>
    </lineage>
</organism>
<protein>
    <submittedName>
        <fullName evidence="2">Uncharacterized protein</fullName>
    </submittedName>
</protein>
<name>A0A9D9DIW6_9BACL</name>
<feature type="transmembrane region" description="Helical" evidence="1">
    <location>
        <begin position="20"/>
        <end position="42"/>
    </location>
</feature>
<evidence type="ECO:0000256" key="1">
    <source>
        <dbReference type="SAM" id="Phobius"/>
    </source>
</evidence>
<evidence type="ECO:0000313" key="3">
    <source>
        <dbReference type="Proteomes" id="UP000823613"/>
    </source>
</evidence>
<feature type="transmembrane region" description="Helical" evidence="1">
    <location>
        <begin position="163"/>
        <end position="184"/>
    </location>
</feature>
<feature type="transmembrane region" description="Helical" evidence="1">
    <location>
        <begin position="83"/>
        <end position="105"/>
    </location>
</feature>
<dbReference type="Proteomes" id="UP000823613">
    <property type="component" value="Unassembled WGS sequence"/>
</dbReference>
<accession>A0A9D9DIW6</accession>
<dbReference type="AlphaFoldDB" id="A0A9D9DIW6"/>
<keyword evidence="1" id="KW-1133">Transmembrane helix</keyword>
<proteinExistence type="predicted"/>
<gene>
    <name evidence="2" type="ORF">IAC58_00580</name>
</gene>
<dbReference type="EMBL" id="JADIMY010000010">
    <property type="protein sequence ID" value="MBO8427045.1"/>
    <property type="molecule type" value="Genomic_DNA"/>
</dbReference>
<keyword evidence="1" id="KW-0812">Transmembrane</keyword>
<keyword evidence="1" id="KW-0472">Membrane</keyword>
<sequence>MINFLFSFNGNKIFDTTWKIVLALIIIIVAFFAIFGLLGTLVEKLMYKQGKKIDKFMSPLVLSKLVTDEKEFTQIAKRKSTLYFVKTSIVPLLLILIGFLIWVIYHSLTGNWAESIFNDQTGIGTLFFTWNFSNATYYPPLGFGGIELQNTPHFITNISCLNYFIFLFIFIGLIWYLVNVLAYISRMLRINKLKNKIFSKDLENIDLTTLFSNDLDNPNTTNNTNLPINK</sequence>
<reference evidence="2" key="2">
    <citation type="journal article" date="2021" name="PeerJ">
        <title>Extensive microbial diversity within the chicken gut microbiome revealed by metagenomics and culture.</title>
        <authorList>
            <person name="Gilroy R."/>
            <person name="Ravi A."/>
            <person name="Getino M."/>
            <person name="Pursley I."/>
            <person name="Horton D.L."/>
            <person name="Alikhan N.F."/>
            <person name="Baker D."/>
            <person name="Gharbi K."/>
            <person name="Hall N."/>
            <person name="Watson M."/>
            <person name="Adriaenssens E.M."/>
            <person name="Foster-Nyarko E."/>
            <person name="Jarju S."/>
            <person name="Secka A."/>
            <person name="Antonio M."/>
            <person name="Oren A."/>
            <person name="Chaudhuri R.R."/>
            <person name="La Ragione R."/>
            <person name="Hildebrand F."/>
            <person name="Pallen M.J."/>
        </authorList>
    </citation>
    <scope>NUCLEOTIDE SEQUENCE</scope>
    <source>
        <strain evidence="2">11159</strain>
    </source>
</reference>